<dbReference type="AlphaFoldDB" id="A0A0K2SMW7"/>
<dbReference type="Proteomes" id="UP000065807">
    <property type="component" value="Chromosome"/>
</dbReference>
<dbReference type="InterPro" id="IPR038705">
    <property type="entry name" value="YabP_sf"/>
</dbReference>
<evidence type="ECO:0000313" key="1">
    <source>
        <dbReference type="EMBL" id="BAS28478.1"/>
    </source>
</evidence>
<gene>
    <name evidence="1" type="ORF">LIP_2648</name>
</gene>
<reference evidence="2" key="2">
    <citation type="journal article" date="2016" name="Int. J. Syst. Evol. Microbiol.">
        <title>Complete genome sequence and cell structure of Limnochorda pilosa, a Gram-negative spore-former within the phylum Firmicutes.</title>
        <authorList>
            <person name="Watanabe M."/>
            <person name="Kojima H."/>
            <person name="Fukui M."/>
        </authorList>
    </citation>
    <scope>NUCLEOTIDE SEQUENCE [LARGE SCALE GENOMIC DNA]</scope>
    <source>
        <strain evidence="2">HC45</strain>
    </source>
</reference>
<sequence>MGSGRRAADGLARPWQRLVGWLELPEEVMLDLPRATVIGRERCLIENHRGLVRFTAHEVVVQSRLGPLRVMGDRLEIERLAGEELVLRGRIDQIDYPSPAGRRA</sequence>
<keyword evidence="2" id="KW-1185">Reference proteome</keyword>
<dbReference type="STRING" id="1555112.LIP_2648"/>
<dbReference type="InterPro" id="IPR022477">
    <property type="entry name" value="Spore_YqfC"/>
</dbReference>
<evidence type="ECO:0000313" key="2">
    <source>
        <dbReference type="Proteomes" id="UP000065807"/>
    </source>
</evidence>
<organism evidence="1 2">
    <name type="scientific">Limnochorda pilosa</name>
    <dbReference type="NCBI Taxonomy" id="1555112"/>
    <lineage>
        <taxon>Bacteria</taxon>
        <taxon>Bacillati</taxon>
        <taxon>Bacillota</taxon>
        <taxon>Limnochordia</taxon>
        <taxon>Limnochordales</taxon>
        <taxon>Limnochordaceae</taxon>
        <taxon>Limnochorda</taxon>
    </lineage>
</organism>
<dbReference type="Gene3D" id="2.60.40.2000">
    <property type="match status" value="1"/>
</dbReference>
<dbReference type="NCBIfam" id="TIGR02856">
    <property type="entry name" value="spore_yqfC"/>
    <property type="match status" value="1"/>
</dbReference>
<dbReference type="KEGG" id="lpil:LIP_2648"/>
<protein>
    <submittedName>
        <fullName evidence="1">Sporulation protein</fullName>
    </submittedName>
</protein>
<dbReference type="Pfam" id="PF07873">
    <property type="entry name" value="YabP"/>
    <property type="match status" value="1"/>
</dbReference>
<dbReference type="InterPro" id="IPR022476">
    <property type="entry name" value="Spore_YabP/YqfC"/>
</dbReference>
<name>A0A0K2SMW7_LIMPI</name>
<accession>A0A0K2SMW7</accession>
<reference evidence="2" key="1">
    <citation type="submission" date="2015-07" db="EMBL/GenBank/DDBJ databases">
        <title>Complete genome sequence and phylogenetic analysis of Limnochorda pilosa.</title>
        <authorList>
            <person name="Watanabe M."/>
            <person name="Kojima H."/>
            <person name="Fukui M."/>
        </authorList>
    </citation>
    <scope>NUCLEOTIDE SEQUENCE [LARGE SCALE GENOMIC DNA]</scope>
    <source>
        <strain evidence="2">HC45</strain>
    </source>
</reference>
<proteinExistence type="predicted"/>
<dbReference type="EMBL" id="AP014924">
    <property type="protein sequence ID" value="BAS28478.1"/>
    <property type="molecule type" value="Genomic_DNA"/>
</dbReference>